<evidence type="ECO:0000313" key="1">
    <source>
        <dbReference type="EMBL" id="WGE07070.1"/>
    </source>
</evidence>
<dbReference type="EMBL" id="CP121756">
    <property type="protein sequence ID" value="WGE07070.1"/>
    <property type="molecule type" value="Genomic_DNA"/>
</dbReference>
<gene>
    <name evidence="1" type="ORF">P5658_18365</name>
</gene>
<organism evidence="1 2">
    <name type="scientific">Bacillus subtilis</name>
    <dbReference type="NCBI Taxonomy" id="1423"/>
    <lineage>
        <taxon>Bacteria</taxon>
        <taxon>Bacillati</taxon>
        <taxon>Bacillota</taxon>
        <taxon>Bacilli</taxon>
        <taxon>Bacillales</taxon>
        <taxon>Bacillaceae</taxon>
        <taxon>Bacillus</taxon>
    </lineage>
</organism>
<dbReference type="Proteomes" id="UP001217185">
    <property type="component" value="Chromosome"/>
</dbReference>
<accession>A0AC61YW77</accession>
<proteinExistence type="predicted"/>
<reference evidence="1" key="1">
    <citation type="submission" date="2025-02" db="EMBL/GenBank/DDBJ databases">
        <title>Complete genome sequences of 52 Bacillus and Priestia strains isolated from West-African fermentations and 26 reference strains from the DSMZ collection.</title>
        <authorList>
            <person name="Wiedenbein E.S."/>
            <person name="Canoy T.S."/>
            <person name="Hui Y."/>
            <person name="Parkouda C."/>
            <person name="Dawende C."/>
            <person name="Ametefe E."/>
            <person name="Jespersen L."/>
            <person name="Nielsen D.S."/>
        </authorList>
    </citation>
    <scope>NUCLEOTIDE SEQUENCE</scope>
    <source>
        <strain evidence="1">PRO122</strain>
    </source>
</reference>
<name>A0AC61YW77_BACIU</name>
<sequence>MNHYKKLFSALHDVENLEEAWDISALINESYQENKITKDEELSLQSDLLSYCGSLGFSLVSIDDYDWEEMKRFNPDLD</sequence>
<protein>
    <submittedName>
        <fullName evidence="1">Uncharacterized protein</fullName>
    </submittedName>
</protein>
<evidence type="ECO:0000313" key="2">
    <source>
        <dbReference type="Proteomes" id="UP001217185"/>
    </source>
</evidence>